<dbReference type="KEGG" id="pgin:FRZ67_23105"/>
<sequence length="283" mass="31805">MLTHHIALVSKTRHIKTSDLSKVAAALQKQATRDLGPIWDIQATVDAFELLKDVPGGYWPIIIKDNIHESGAAGYHTDKYKQPFALVQFDEGWALTSSHEMCEMLVDPFGSRMVSSGSIKQGQGRVNYLVEVADPCEDDKFAYSVNGIMLSDFYTPNYFDPVSSPAVRYSYTGAVTAPKQILRNGYLSWLDPATGKWWQATYFGTKQVINDISDKMEMLQGSLRARIDRITPTPRLTEGVSKQFVKMNKSHADNQEKSGTSTTNHWEQEINRLIKPRKVISAK</sequence>
<evidence type="ECO:0000313" key="3">
    <source>
        <dbReference type="Proteomes" id="UP000321533"/>
    </source>
</evidence>
<name>A0A5B8VFG6_9BACT</name>
<dbReference type="RefSeq" id="WP_147192925.1">
    <property type="nucleotide sequence ID" value="NZ_CP042435.1"/>
</dbReference>
<evidence type="ECO:0000313" key="2">
    <source>
        <dbReference type="EMBL" id="QEC70049.1"/>
    </source>
</evidence>
<feature type="region of interest" description="Disordered" evidence="1">
    <location>
        <begin position="249"/>
        <end position="268"/>
    </location>
</feature>
<keyword evidence="3" id="KW-1185">Reference proteome</keyword>
<dbReference type="EMBL" id="CP042435">
    <property type="protein sequence ID" value="QEC70049.1"/>
    <property type="molecule type" value="Genomic_DNA"/>
</dbReference>
<evidence type="ECO:0000256" key="1">
    <source>
        <dbReference type="SAM" id="MobiDB-lite"/>
    </source>
</evidence>
<accession>A0A5B8VFG6</accession>
<dbReference type="Proteomes" id="UP000321533">
    <property type="component" value="Chromosome"/>
</dbReference>
<protein>
    <submittedName>
        <fullName evidence="2">Uncharacterized protein</fullName>
    </submittedName>
</protein>
<proteinExistence type="predicted"/>
<dbReference type="AlphaFoldDB" id="A0A5B8VFG6"/>
<gene>
    <name evidence="2" type="ORF">FRZ67_23105</name>
</gene>
<organism evidence="2 3">
    <name type="scientific">Panacibacter ginsenosidivorans</name>
    <dbReference type="NCBI Taxonomy" id="1813871"/>
    <lineage>
        <taxon>Bacteria</taxon>
        <taxon>Pseudomonadati</taxon>
        <taxon>Bacteroidota</taxon>
        <taxon>Chitinophagia</taxon>
        <taxon>Chitinophagales</taxon>
        <taxon>Chitinophagaceae</taxon>
        <taxon>Panacibacter</taxon>
    </lineage>
</organism>
<dbReference type="OrthoDB" id="9048715at2"/>
<reference evidence="2 3" key="1">
    <citation type="journal article" date="2016" name="Int. J. Syst. Evol. Microbiol.">
        <title>Panacibacter ginsenosidivorans gen. nov., sp. nov., with ginsenoside converting activity isolated from soil of a ginseng field.</title>
        <authorList>
            <person name="Siddiqi M.Z."/>
            <person name="Muhammad Shafi S."/>
            <person name="Choi K.D."/>
            <person name="Im W.T."/>
        </authorList>
    </citation>
    <scope>NUCLEOTIDE SEQUENCE [LARGE SCALE GENOMIC DNA]</scope>
    <source>
        <strain evidence="2 3">Gsoil1550</strain>
    </source>
</reference>